<dbReference type="EMBL" id="JNAX01000004">
    <property type="protein sequence ID" value="KGG21926.1"/>
    <property type="molecule type" value="Genomic_DNA"/>
</dbReference>
<dbReference type="InterPro" id="IPR011990">
    <property type="entry name" value="TPR-like_helical_dom_sf"/>
</dbReference>
<dbReference type="InterPro" id="IPR019734">
    <property type="entry name" value="TPR_rpt"/>
</dbReference>
<evidence type="ECO:0000256" key="3">
    <source>
        <dbReference type="PROSITE-ProRule" id="PRU00339"/>
    </source>
</evidence>
<sequence length="262" mass="29353">MILGRVVKVLLLLSIIFIFLPLSTQAKVLPKVLFEQALQESKEGDFIRAEKHWSSYLNDYPDDAAALSNRGNIRLALGDPKGAIKDQTKAIEISPEDLDPYLNRGIAEEALQRWEDASKDYNYVLNNNPKDVSALYNLGNVMGSMDNWIEAKKLFAQAASSDNAIAMARSSEALAIYQLGDLELAEKKIRILIRKYPLFADARAALSALLWSKGFLGEAESNWAAAAGLDIRYREKDWLLNIRRWPPTPANDLIAFLALDDR</sequence>
<proteinExistence type="predicted"/>
<accession>A0A0A2C6D2</accession>
<dbReference type="Gene3D" id="1.25.40.10">
    <property type="entry name" value="Tetratricopeptide repeat domain"/>
    <property type="match status" value="2"/>
</dbReference>
<comment type="caution">
    <text evidence="4">The sequence shown here is derived from an EMBL/GenBank/DDBJ whole genome shotgun (WGS) entry which is preliminary data.</text>
</comment>
<evidence type="ECO:0000256" key="1">
    <source>
        <dbReference type="ARBA" id="ARBA00022737"/>
    </source>
</evidence>
<gene>
    <name evidence="4" type="ORF">EV03_0245</name>
</gene>
<dbReference type="PANTHER" id="PTHR44858:SF19">
    <property type="match status" value="1"/>
</dbReference>
<evidence type="ECO:0000313" key="4">
    <source>
        <dbReference type="EMBL" id="KGG21926.1"/>
    </source>
</evidence>
<dbReference type="PANTHER" id="PTHR44858">
    <property type="entry name" value="TETRATRICOPEPTIDE REPEAT PROTEIN 6"/>
    <property type="match status" value="1"/>
</dbReference>
<dbReference type="PROSITE" id="PS50005">
    <property type="entry name" value="TPR"/>
    <property type="match status" value="1"/>
</dbReference>
<dbReference type="InterPro" id="IPR050498">
    <property type="entry name" value="Ycf3"/>
</dbReference>
<dbReference type="Pfam" id="PF13432">
    <property type="entry name" value="TPR_16"/>
    <property type="match status" value="2"/>
</dbReference>
<dbReference type="SUPFAM" id="SSF48452">
    <property type="entry name" value="TPR-like"/>
    <property type="match status" value="1"/>
</dbReference>
<evidence type="ECO:0000313" key="5">
    <source>
        <dbReference type="Proteomes" id="UP000030392"/>
    </source>
</evidence>
<evidence type="ECO:0000256" key="2">
    <source>
        <dbReference type="ARBA" id="ARBA00022803"/>
    </source>
</evidence>
<reference evidence="5" key="1">
    <citation type="journal article" date="2014" name="Sci. Data">
        <title>Genomes of diverse isolates of the marine cyanobacterium Prochlorococcus.</title>
        <authorList>
            <person name="Biller S."/>
            <person name="Berube P."/>
            <person name="Thompson J."/>
            <person name="Kelly L."/>
            <person name="Roggensack S."/>
            <person name="Awad L."/>
            <person name="Roache-Johnson K."/>
            <person name="Ding H."/>
            <person name="Giovannoni S.J."/>
            <person name="Moore L.R."/>
            <person name="Chisholm S.W."/>
        </authorList>
    </citation>
    <scope>NUCLEOTIDE SEQUENCE [LARGE SCALE GENOMIC DNA]</scope>
    <source>
        <strain evidence="5">PAC1</strain>
    </source>
</reference>
<keyword evidence="1" id="KW-0677">Repeat</keyword>
<feature type="repeat" description="TPR" evidence="3">
    <location>
        <begin position="64"/>
        <end position="97"/>
    </location>
</feature>
<protein>
    <submittedName>
        <fullName evidence="4">TPR repeat</fullName>
    </submittedName>
</protein>
<name>A0A0A2C6D2_PROMR</name>
<organism evidence="4 5">
    <name type="scientific">Prochlorococcus marinus str. PAC1</name>
    <dbReference type="NCBI Taxonomy" id="59924"/>
    <lineage>
        <taxon>Bacteria</taxon>
        <taxon>Bacillati</taxon>
        <taxon>Cyanobacteriota</taxon>
        <taxon>Cyanophyceae</taxon>
        <taxon>Synechococcales</taxon>
        <taxon>Prochlorococcaceae</taxon>
        <taxon>Prochlorococcus</taxon>
    </lineage>
</organism>
<dbReference type="SMART" id="SM00028">
    <property type="entry name" value="TPR"/>
    <property type="match status" value="4"/>
</dbReference>
<dbReference type="RefSeq" id="WP_036904449.1">
    <property type="nucleotide sequence ID" value="NZ_CP138967.1"/>
</dbReference>
<dbReference type="AlphaFoldDB" id="A0A0A2C6D2"/>
<dbReference type="Proteomes" id="UP000030392">
    <property type="component" value="Unassembled WGS sequence"/>
</dbReference>
<keyword evidence="2 3" id="KW-0802">TPR repeat</keyword>